<evidence type="ECO:0000313" key="2">
    <source>
        <dbReference type="EMBL" id="MDR6592590.1"/>
    </source>
</evidence>
<gene>
    <name evidence="2" type="ORF">J2S66_000974</name>
</gene>
<comment type="caution">
    <text evidence="2">The sequence shown here is derived from an EMBL/GenBank/DDBJ whole genome shotgun (WGS) entry which is preliminary data.</text>
</comment>
<dbReference type="RefSeq" id="WP_310304254.1">
    <property type="nucleotide sequence ID" value="NZ_BAAAXB010000001.1"/>
</dbReference>
<dbReference type="EMBL" id="JAVDSG010000001">
    <property type="protein sequence ID" value="MDR6592590.1"/>
    <property type="molecule type" value="Genomic_DNA"/>
</dbReference>
<keyword evidence="3" id="KW-1185">Reference proteome</keyword>
<protein>
    <submittedName>
        <fullName evidence="2">Succinyl-CoA synthetase beta subunit</fullName>
    </submittedName>
</protein>
<evidence type="ECO:0000313" key="3">
    <source>
        <dbReference type="Proteomes" id="UP001268819"/>
    </source>
</evidence>
<feature type="compositionally biased region" description="Basic and acidic residues" evidence="1">
    <location>
        <begin position="46"/>
        <end position="58"/>
    </location>
</feature>
<proteinExistence type="predicted"/>
<name>A0ABU1PPM9_9PSEU</name>
<organism evidence="2 3">
    <name type="scientific">Saccharothrix longispora</name>
    <dbReference type="NCBI Taxonomy" id="33920"/>
    <lineage>
        <taxon>Bacteria</taxon>
        <taxon>Bacillati</taxon>
        <taxon>Actinomycetota</taxon>
        <taxon>Actinomycetes</taxon>
        <taxon>Pseudonocardiales</taxon>
        <taxon>Pseudonocardiaceae</taxon>
        <taxon>Saccharothrix</taxon>
    </lineage>
</organism>
<reference evidence="2 3" key="1">
    <citation type="submission" date="2023-07" db="EMBL/GenBank/DDBJ databases">
        <title>Sequencing the genomes of 1000 actinobacteria strains.</title>
        <authorList>
            <person name="Klenk H.-P."/>
        </authorList>
    </citation>
    <scope>NUCLEOTIDE SEQUENCE [LARGE SCALE GENOMIC DNA]</scope>
    <source>
        <strain evidence="2 3">DSM 43749</strain>
    </source>
</reference>
<evidence type="ECO:0000256" key="1">
    <source>
        <dbReference type="SAM" id="MobiDB-lite"/>
    </source>
</evidence>
<dbReference type="Proteomes" id="UP001268819">
    <property type="component" value="Unassembled WGS sequence"/>
</dbReference>
<feature type="region of interest" description="Disordered" evidence="1">
    <location>
        <begin position="1"/>
        <end position="58"/>
    </location>
</feature>
<sequence>MLGAHLVETPASDDLVPGPGLASAGIDPVTTIAGQKAADYTDTGEDQSKQRTEGQLDI</sequence>
<accession>A0ABU1PPM9</accession>